<dbReference type="GO" id="GO:0003700">
    <property type="term" value="F:DNA-binding transcription factor activity"/>
    <property type="evidence" value="ECO:0007669"/>
    <property type="project" value="TreeGrafter"/>
</dbReference>
<dbReference type="InterPro" id="IPR000843">
    <property type="entry name" value="HTH_LacI"/>
</dbReference>
<dbReference type="RefSeq" id="WP_276644261.1">
    <property type="nucleotide sequence ID" value="NZ_QEWE01000025.1"/>
</dbReference>
<dbReference type="InterPro" id="IPR046335">
    <property type="entry name" value="LacI/GalR-like_sensor"/>
</dbReference>
<accession>A0A3E0K0R0</accession>
<keyword evidence="3" id="KW-0804">Transcription</keyword>
<dbReference type="Gene3D" id="3.40.50.2300">
    <property type="match status" value="2"/>
</dbReference>
<dbReference type="PANTHER" id="PTHR30146:SF109">
    <property type="entry name" value="HTH-TYPE TRANSCRIPTIONAL REGULATOR GALS"/>
    <property type="match status" value="1"/>
</dbReference>
<evidence type="ECO:0000256" key="3">
    <source>
        <dbReference type="ARBA" id="ARBA00023163"/>
    </source>
</evidence>
<dbReference type="Gene3D" id="1.10.260.40">
    <property type="entry name" value="lambda repressor-like DNA-binding domains"/>
    <property type="match status" value="1"/>
</dbReference>
<proteinExistence type="predicted"/>
<keyword evidence="1" id="KW-0805">Transcription regulation</keyword>
<dbReference type="SMART" id="SM00354">
    <property type="entry name" value="HTH_LACI"/>
    <property type="match status" value="1"/>
</dbReference>
<dbReference type="Pfam" id="PF13377">
    <property type="entry name" value="Peripla_BP_3"/>
    <property type="match status" value="1"/>
</dbReference>
<dbReference type="SUPFAM" id="SSF47413">
    <property type="entry name" value="lambda repressor-like DNA-binding domains"/>
    <property type="match status" value="1"/>
</dbReference>
<evidence type="ECO:0000259" key="4">
    <source>
        <dbReference type="PROSITE" id="PS50932"/>
    </source>
</evidence>
<dbReference type="GO" id="GO:0000976">
    <property type="term" value="F:transcription cis-regulatory region binding"/>
    <property type="evidence" value="ECO:0007669"/>
    <property type="project" value="TreeGrafter"/>
</dbReference>
<feature type="domain" description="HTH lacI-type" evidence="4">
    <location>
        <begin position="2"/>
        <end position="56"/>
    </location>
</feature>
<reference evidence="5 6" key="1">
    <citation type="submission" date="2018-03" db="EMBL/GenBank/DDBJ databases">
        <authorList>
            <person name="Keele B.F."/>
        </authorList>
    </citation>
    <scope>NUCLEOTIDE SEQUENCE [LARGE SCALE GENOMIC DNA]</scope>
    <source>
        <strain evidence="5">ZCTH4_d</strain>
    </source>
</reference>
<dbReference type="InterPro" id="IPR028082">
    <property type="entry name" value="Peripla_BP_I"/>
</dbReference>
<protein>
    <submittedName>
        <fullName evidence="5">LacI family transcriptional regulator</fullName>
    </submittedName>
</protein>
<keyword evidence="2" id="KW-0238">DNA-binding</keyword>
<evidence type="ECO:0000256" key="2">
    <source>
        <dbReference type="ARBA" id="ARBA00023125"/>
    </source>
</evidence>
<dbReference type="Proteomes" id="UP000257014">
    <property type="component" value="Unassembled WGS sequence"/>
</dbReference>
<comment type="caution">
    <text evidence="5">The sequence shown here is derived from an EMBL/GenBank/DDBJ whole genome shotgun (WGS) entry which is preliminary data.</text>
</comment>
<dbReference type="PROSITE" id="PS50932">
    <property type="entry name" value="HTH_LACI_2"/>
    <property type="match status" value="1"/>
</dbReference>
<dbReference type="PANTHER" id="PTHR30146">
    <property type="entry name" value="LACI-RELATED TRANSCRIPTIONAL REPRESSOR"/>
    <property type="match status" value="1"/>
</dbReference>
<dbReference type="CDD" id="cd06267">
    <property type="entry name" value="PBP1_LacI_sugar_binding-like"/>
    <property type="match status" value="1"/>
</dbReference>
<name>A0A3E0K0R0_9BACI</name>
<dbReference type="SUPFAM" id="SSF53822">
    <property type="entry name" value="Periplasmic binding protein-like I"/>
    <property type="match status" value="1"/>
</dbReference>
<evidence type="ECO:0000256" key="1">
    <source>
        <dbReference type="ARBA" id="ARBA00023015"/>
    </source>
</evidence>
<evidence type="ECO:0000313" key="6">
    <source>
        <dbReference type="Proteomes" id="UP000257014"/>
    </source>
</evidence>
<dbReference type="CDD" id="cd01392">
    <property type="entry name" value="HTH_LacI"/>
    <property type="match status" value="1"/>
</dbReference>
<sequence>MATIKDVAKKAGVSIGVVSRAFNNYPDISEKTRQKIFEVAKELNYTPNVVAKNLSSKKQKTIGLITSGFMNSDEKSSNNTLEVFKGIYTAVEENEYELAIYLIDSRKQKQKSYAKFCRERNIGGAILQGIRTDDPYFKELINTNIPCVLVDIRFDEERELIGSVSVDNVAAAKEITMRLLRGNHRKIAVMAGVKESYVNEVRLKGVKEAFASFGLELREEDILYGNFTERDAYAEAKKYLRRQKPTAFICFSDLMAIGTMRAIEEAGLKIPEDVSVTGFDGIPLTEYTRPPLTTVKQNFFEIGRQAAILLQSMMEKKEVRHHVFADYKIIERESTKSIEPME</sequence>
<dbReference type="AlphaFoldDB" id="A0A3E0K0R0"/>
<dbReference type="EMBL" id="QEWE01000025">
    <property type="protein sequence ID" value="REJ26470.1"/>
    <property type="molecule type" value="Genomic_DNA"/>
</dbReference>
<dbReference type="Pfam" id="PF00356">
    <property type="entry name" value="LacI"/>
    <property type="match status" value="1"/>
</dbReference>
<dbReference type="InterPro" id="IPR010982">
    <property type="entry name" value="Lambda_DNA-bd_dom_sf"/>
</dbReference>
<organism evidence="5 6">
    <name type="scientific">Caldibacillus debilis</name>
    <dbReference type="NCBI Taxonomy" id="301148"/>
    <lineage>
        <taxon>Bacteria</taxon>
        <taxon>Bacillati</taxon>
        <taxon>Bacillota</taxon>
        <taxon>Bacilli</taxon>
        <taxon>Bacillales</taxon>
        <taxon>Bacillaceae</taxon>
        <taxon>Caldibacillus</taxon>
    </lineage>
</organism>
<evidence type="ECO:0000313" key="5">
    <source>
        <dbReference type="EMBL" id="REJ26470.1"/>
    </source>
</evidence>
<gene>
    <name evidence="5" type="ORF">C6P37_13430</name>
</gene>